<keyword evidence="6" id="KW-1185">Reference proteome</keyword>
<dbReference type="PANTHER" id="PTHR43423">
    <property type="entry name" value="ABC TRANSPORTER I FAMILY MEMBER 17"/>
    <property type="match status" value="1"/>
</dbReference>
<evidence type="ECO:0000313" key="6">
    <source>
        <dbReference type="Proteomes" id="UP001242313"/>
    </source>
</evidence>
<dbReference type="PROSITE" id="PS50893">
    <property type="entry name" value="ABC_TRANSPORTER_2"/>
    <property type="match status" value="1"/>
</dbReference>
<dbReference type="EMBL" id="JAUSUN010000002">
    <property type="protein sequence ID" value="MDQ0412303.1"/>
    <property type="molecule type" value="Genomic_DNA"/>
</dbReference>
<dbReference type="GO" id="GO:0005524">
    <property type="term" value="F:ATP binding"/>
    <property type="evidence" value="ECO:0007669"/>
    <property type="project" value="UniProtKB-KW"/>
</dbReference>
<protein>
    <submittedName>
        <fullName evidence="5">ABC transport system ATP-binding protein</fullName>
    </submittedName>
</protein>
<dbReference type="SUPFAM" id="SSF52540">
    <property type="entry name" value="P-loop containing nucleoside triphosphate hydrolases"/>
    <property type="match status" value="1"/>
</dbReference>
<keyword evidence="1" id="KW-0813">Transport</keyword>
<keyword evidence="3 5" id="KW-0067">ATP-binding</keyword>
<evidence type="ECO:0000259" key="4">
    <source>
        <dbReference type="PROSITE" id="PS50893"/>
    </source>
</evidence>
<dbReference type="Pfam" id="PF00005">
    <property type="entry name" value="ABC_tran"/>
    <property type="match status" value="1"/>
</dbReference>
<gene>
    <name evidence="5" type="ORF">J2S25_000483</name>
</gene>
<dbReference type="Gene3D" id="3.40.50.300">
    <property type="entry name" value="P-loop containing nucleotide triphosphate hydrolases"/>
    <property type="match status" value="1"/>
</dbReference>
<dbReference type="InterPro" id="IPR005670">
    <property type="entry name" value="PstB-like"/>
</dbReference>
<dbReference type="InterPro" id="IPR003439">
    <property type="entry name" value="ABC_transporter-like_ATP-bd"/>
</dbReference>
<dbReference type="PROSITE" id="PS00211">
    <property type="entry name" value="ABC_TRANSPORTER_1"/>
    <property type="match status" value="1"/>
</dbReference>
<dbReference type="Proteomes" id="UP001242313">
    <property type="component" value="Unassembled WGS sequence"/>
</dbReference>
<evidence type="ECO:0000256" key="2">
    <source>
        <dbReference type="ARBA" id="ARBA00022741"/>
    </source>
</evidence>
<reference evidence="5 6" key="1">
    <citation type="submission" date="2023-07" db="EMBL/GenBank/DDBJ databases">
        <title>Genomic Encyclopedia of Type Strains, Phase IV (KMG-IV): sequencing the most valuable type-strain genomes for metagenomic binning, comparative biology and taxonomic classification.</title>
        <authorList>
            <person name="Goeker M."/>
        </authorList>
    </citation>
    <scope>NUCLEOTIDE SEQUENCE [LARGE SCALE GENOMIC DNA]</scope>
    <source>
        <strain evidence="5 6">DSM 19598</strain>
    </source>
</reference>
<comment type="caution">
    <text evidence="5">The sequence shown here is derived from an EMBL/GenBank/DDBJ whole genome shotgun (WGS) entry which is preliminary data.</text>
</comment>
<dbReference type="InterPro" id="IPR017871">
    <property type="entry name" value="ABC_transporter-like_CS"/>
</dbReference>
<evidence type="ECO:0000256" key="1">
    <source>
        <dbReference type="ARBA" id="ARBA00022448"/>
    </source>
</evidence>
<dbReference type="InterPro" id="IPR027417">
    <property type="entry name" value="P-loop_NTPase"/>
</dbReference>
<dbReference type="RefSeq" id="WP_307191141.1">
    <property type="nucleotide sequence ID" value="NZ_JAUSUN010000002.1"/>
</dbReference>
<evidence type="ECO:0000256" key="3">
    <source>
        <dbReference type="ARBA" id="ARBA00022840"/>
    </source>
</evidence>
<organism evidence="5 6">
    <name type="scientific">Mesobacillus stamsii</name>
    <dbReference type="NCBI Taxonomy" id="225347"/>
    <lineage>
        <taxon>Bacteria</taxon>
        <taxon>Bacillati</taxon>
        <taxon>Bacillota</taxon>
        <taxon>Bacilli</taxon>
        <taxon>Bacillales</taxon>
        <taxon>Bacillaceae</taxon>
        <taxon>Mesobacillus</taxon>
    </lineage>
</organism>
<name>A0ABU0FQW7_9BACI</name>
<evidence type="ECO:0000313" key="5">
    <source>
        <dbReference type="EMBL" id="MDQ0412303.1"/>
    </source>
</evidence>
<proteinExistence type="predicted"/>
<keyword evidence="2" id="KW-0547">Nucleotide-binding</keyword>
<sequence>MQKLIAVENILKNNLHGQAILNGITASIIEGELITIIGPSGSGKSTFLSLINRMTDPDAGTLFYKAKPYLEMDVLQLRKKIGMVFQMPTMLPGTVRDNLLVGPKLFRETVTEEELDNLLDQVALPRSIKEQEARSLSGGQKQRVSLARTLANRPEVLLLDEVTASLDPHSSEGIEELIQELHRQQGTTILWVTHNLKQAKKIGQYTWVFADGKIVEQGKTIEVFERPLHNVTKDFIADAFDKEEVLTL</sequence>
<accession>A0ABU0FQW7</accession>
<dbReference type="SMART" id="SM00382">
    <property type="entry name" value="AAA"/>
    <property type="match status" value="1"/>
</dbReference>
<dbReference type="InterPro" id="IPR003593">
    <property type="entry name" value="AAA+_ATPase"/>
</dbReference>
<dbReference type="CDD" id="cd03260">
    <property type="entry name" value="ABC_PstB_phosphate_transporter"/>
    <property type="match status" value="1"/>
</dbReference>
<dbReference type="PANTHER" id="PTHR43423:SF1">
    <property type="entry name" value="ABC TRANSPORTER I FAMILY MEMBER 17"/>
    <property type="match status" value="1"/>
</dbReference>
<feature type="domain" description="ABC transporter" evidence="4">
    <location>
        <begin position="5"/>
        <end position="236"/>
    </location>
</feature>